<keyword evidence="1" id="KW-0812">Transmembrane</keyword>
<sequence length="126" mass="14198">MSTVIVYFDYRGGEGEKGFFGRVGGARMIWNIRCFFYLVLGAFFWFVLVCFTWVGSMAFGQKAWDWGRERLFSSHLSSADGSWVVGRGVSASYYGVGAGRGWMVIIACICVQYGLWLRPRATSSRV</sequence>
<accession>A0AAE0J6I8</accession>
<comment type="caution">
    <text evidence="2">The sequence shown here is derived from an EMBL/GenBank/DDBJ whole genome shotgun (WGS) entry which is preliminary data.</text>
</comment>
<dbReference type="AlphaFoldDB" id="A0AAE0J6I8"/>
<dbReference type="EMBL" id="JAUEPO010000001">
    <property type="protein sequence ID" value="KAK3337467.1"/>
    <property type="molecule type" value="Genomic_DNA"/>
</dbReference>
<feature type="transmembrane region" description="Helical" evidence="1">
    <location>
        <begin position="93"/>
        <end position="116"/>
    </location>
</feature>
<dbReference type="Proteomes" id="UP001286456">
    <property type="component" value="Unassembled WGS sequence"/>
</dbReference>
<evidence type="ECO:0000256" key="1">
    <source>
        <dbReference type="SAM" id="Phobius"/>
    </source>
</evidence>
<keyword evidence="1" id="KW-1133">Transmembrane helix</keyword>
<name>A0AAE0J6I8_9PEZI</name>
<gene>
    <name evidence="2" type="ORF">B0T19DRAFT_412683</name>
</gene>
<evidence type="ECO:0008006" key="4">
    <source>
        <dbReference type="Google" id="ProtNLM"/>
    </source>
</evidence>
<keyword evidence="1" id="KW-0472">Membrane</keyword>
<evidence type="ECO:0000313" key="2">
    <source>
        <dbReference type="EMBL" id="KAK3337467.1"/>
    </source>
</evidence>
<feature type="non-terminal residue" evidence="2">
    <location>
        <position position="126"/>
    </location>
</feature>
<feature type="transmembrane region" description="Helical" evidence="1">
    <location>
        <begin position="35"/>
        <end position="59"/>
    </location>
</feature>
<organism evidence="2 3">
    <name type="scientific">Cercophora scortea</name>
    <dbReference type="NCBI Taxonomy" id="314031"/>
    <lineage>
        <taxon>Eukaryota</taxon>
        <taxon>Fungi</taxon>
        <taxon>Dikarya</taxon>
        <taxon>Ascomycota</taxon>
        <taxon>Pezizomycotina</taxon>
        <taxon>Sordariomycetes</taxon>
        <taxon>Sordariomycetidae</taxon>
        <taxon>Sordariales</taxon>
        <taxon>Lasiosphaeriaceae</taxon>
        <taxon>Cercophora</taxon>
    </lineage>
</organism>
<reference evidence="2" key="2">
    <citation type="submission" date="2023-06" db="EMBL/GenBank/DDBJ databases">
        <authorList>
            <consortium name="Lawrence Berkeley National Laboratory"/>
            <person name="Haridas S."/>
            <person name="Hensen N."/>
            <person name="Bonometti L."/>
            <person name="Westerberg I."/>
            <person name="Brannstrom I.O."/>
            <person name="Guillou S."/>
            <person name="Cros-Aarteil S."/>
            <person name="Calhoun S."/>
            <person name="Kuo A."/>
            <person name="Mondo S."/>
            <person name="Pangilinan J."/>
            <person name="Riley R."/>
            <person name="Labutti K."/>
            <person name="Andreopoulos B."/>
            <person name="Lipzen A."/>
            <person name="Chen C."/>
            <person name="Yanf M."/>
            <person name="Daum C."/>
            <person name="Ng V."/>
            <person name="Clum A."/>
            <person name="Steindorff A."/>
            <person name="Ohm R."/>
            <person name="Martin F."/>
            <person name="Silar P."/>
            <person name="Natvig D."/>
            <person name="Lalanne C."/>
            <person name="Gautier V."/>
            <person name="Ament-Velasquez S.L."/>
            <person name="Kruys A."/>
            <person name="Hutchinson M.I."/>
            <person name="Powell A.J."/>
            <person name="Barry K."/>
            <person name="Miller A.N."/>
            <person name="Grigoriev I.V."/>
            <person name="Debuchy R."/>
            <person name="Gladieux P."/>
            <person name="Thoren M.H."/>
            <person name="Johannesson H."/>
        </authorList>
    </citation>
    <scope>NUCLEOTIDE SEQUENCE</scope>
    <source>
        <strain evidence="2">SMH4131-1</strain>
    </source>
</reference>
<proteinExistence type="predicted"/>
<protein>
    <recommendedName>
        <fullName evidence="4">Transmembrane protein</fullName>
    </recommendedName>
</protein>
<reference evidence="2" key="1">
    <citation type="journal article" date="2023" name="Mol. Phylogenet. Evol.">
        <title>Genome-scale phylogeny and comparative genomics of the fungal order Sordariales.</title>
        <authorList>
            <person name="Hensen N."/>
            <person name="Bonometti L."/>
            <person name="Westerberg I."/>
            <person name="Brannstrom I.O."/>
            <person name="Guillou S."/>
            <person name="Cros-Aarteil S."/>
            <person name="Calhoun S."/>
            <person name="Haridas S."/>
            <person name="Kuo A."/>
            <person name="Mondo S."/>
            <person name="Pangilinan J."/>
            <person name="Riley R."/>
            <person name="LaButti K."/>
            <person name="Andreopoulos B."/>
            <person name="Lipzen A."/>
            <person name="Chen C."/>
            <person name="Yan M."/>
            <person name="Daum C."/>
            <person name="Ng V."/>
            <person name="Clum A."/>
            <person name="Steindorff A."/>
            <person name="Ohm R.A."/>
            <person name="Martin F."/>
            <person name="Silar P."/>
            <person name="Natvig D.O."/>
            <person name="Lalanne C."/>
            <person name="Gautier V."/>
            <person name="Ament-Velasquez S.L."/>
            <person name="Kruys A."/>
            <person name="Hutchinson M.I."/>
            <person name="Powell A.J."/>
            <person name="Barry K."/>
            <person name="Miller A.N."/>
            <person name="Grigoriev I.V."/>
            <person name="Debuchy R."/>
            <person name="Gladieux P."/>
            <person name="Hiltunen Thoren M."/>
            <person name="Johannesson H."/>
        </authorList>
    </citation>
    <scope>NUCLEOTIDE SEQUENCE</scope>
    <source>
        <strain evidence="2">SMH4131-1</strain>
    </source>
</reference>
<evidence type="ECO:0000313" key="3">
    <source>
        <dbReference type="Proteomes" id="UP001286456"/>
    </source>
</evidence>
<keyword evidence="3" id="KW-1185">Reference proteome</keyword>